<dbReference type="GO" id="GO:0004146">
    <property type="term" value="F:dihydrofolate reductase activity"/>
    <property type="evidence" value="ECO:0007669"/>
    <property type="project" value="UniProtKB-EC"/>
</dbReference>
<keyword evidence="5 7" id="KW-0521">NADP</keyword>
<name>A0A242CJS2_9ENTE</name>
<dbReference type="SUPFAM" id="SSF53597">
    <property type="entry name" value="Dihydrofolate reductase-like"/>
    <property type="match status" value="1"/>
</dbReference>
<dbReference type="Proteomes" id="UP000195139">
    <property type="component" value="Unassembled WGS sequence"/>
</dbReference>
<dbReference type="Pfam" id="PF00186">
    <property type="entry name" value="DHFR_1"/>
    <property type="match status" value="1"/>
</dbReference>
<protein>
    <recommendedName>
        <fullName evidence="3 7">Dihydrofolate reductase</fullName>
        <ecNumber evidence="3 7">1.5.1.3</ecNumber>
    </recommendedName>
</protein>
<dbReference type="GO" id="GO:0046655">
    <property type="term" value="P:folic acid metabolic process"/>
    <property type="evidence" value="ECO:0007669"/>
    <property type="project" value="TreeGrafter"/>
</dbReference>
<dbReference type="Gene3D" id="3.40.430.10">
    <property type="entry name" value="Dihydrofolate Reductase, subunit A"/>
    <property type="match status" value="1"/>
</dbReference>
<evidence type="ECO:0000256" key="5">
    <source>
        <dbReference type="ARBA" id="ARBA00022857"/>
    </source>
</evidence>
<proteinExistence type="inferred from homology"/>
<comment type="similarity">
    <text evidence="2 7">Belongs to the dihydrofolate reductase family.</text>
</comment>
<keyword evidence="6 7" id="KW-0560">Oxidoreductase</keyword>
<evidence type="ECO:0000256" key="4">
    <source>
        <dbReference type="ARBA" id="ARBA00022563"/>
    </source>
</evidence>
<sequence length="166" mass="19122">MLAAIWAQDEQGTIGKDNQLPWHLPNDLKFFKQMTENNTIVMGRKTFEGMGASPLPNRQTIVLTSDPSYQANGVKVFHTVDEVVKYAEAFSGITFIAGGSAVYEEFLPYCDVLYRTVIFYTFEGDTQFPEVSWDEWTMINLSEGERDEKNQYPYQFETYQRKVAIE</sequence>
<evidence type="ECO:0000313" key="11">
    <source>
        <dbReference type="Proteomes" id="UP000195139"/>
    </source>
</evidence>
<evidence type="ECO:0000256" key="1">
    <source>
        <dbReference type="ARBA" id="ARBA00004903"/>
    </source>
</evidence>
<dbReference type="GO" id="GO:0046654">
    <property type="term" value="P:tetrahydrofolate biosynthetic process"/>
    <property type="evidence" value="ECO:0007669"/>
    <property type="project" value="UniProtKB-UniPathway"/>
</dbReference>
<evidence type="ECO:0000256" key="3">
    <source>
        <dbReference type="ARBA" id="ARBA00012856"/>
    </source>
</evidence>
<dbReference type="PIRSF" id="PIRSF000194">
    <property type="entry name" value="DHFR"/>
    <property type="match status" value="1"/>
</dbReference>
<dbReference type="RefSeq" id="WP_086330103.1">
    <property type="nucleotide sequence ID" value="NZ_NGLE02000001.1"/>
</dbReference>
<dbReference type="GO" id="GO:0005829">
    <property type="term" value="C:cytosol"/>
    <property type="evidence" value="ECO:0007669"/>
    <property type="project" value="TreeGrafter"/>
</dbReference>
<dbReference type="UniPathway" id="UPA00077">
    <property type="reaction ID" value="UER00158"/>
</dbReference>
<dbReference type="OrthoDB" id="9804315at2"/>
<feature type="domain" description="DHFR" evidence="8">
    <location>
        <begin position="1"/>
        <end position="161"/>
    </location>
</feature>
<dbReference type="EMBL" id="NGLE01000001">
    <property type="protein sequence ID" value="OTO10486.1"/>
    <property type="molecule type" value="Genomic_DNA"/>
</dbReference>
<accession>A0A242CJS2</accession>
<dbReference type="InterPro" id="IPR024072">
    <property type="entry name" value="DHFR-like_dom_sf"/>
</dbReference>
<dbReference type="GO" id="GO:0046452">
    <property type="term" value="P:dihydrofolate metabolic process"/>
    <property type="evidence" value="ECO:0007669"/>
    <property type="project" value="TreeGrafter"/>
</dbReference>
<evidence type="ECO:0000256" key="6">
    <source>
        <dbReference type="ARBA" id="ARBA00023002"/>
    </source>
</evidence>
<evidence type="ECO:0000256" key="2">
    <source>
        <dbReference type="ARBA" id="ARBA00009539"/>
    </source>
</evidence>
<dbReference type="PRINTS" id="PR00070">
    <property type="entry name" value="DHFR"/>
</dbReference>
<dbReference type="PANTHER" id="PTHR48069">
    <property type="entry name" value="DIHYDROFOLATE REDUCTASE"/>
    <property type="match status" value="1"/>
</dbReference>
<comment type="pathway">
    <text evidence="1 7">Cofactor biosynthesis; tetrahydrofolate biosynthesis; 5,6,7,8-tetrahydrofolate from 7,8-dihydrofolate: step 1/1.</text>
</comment>
<evidence type="ECO:0000256" key="7">
    <source>
        <dbReference type="PIRNR" id="PIRNR000194"/>
    </source>
</evidence>
<dbReference type="GO" id="GO:0050661">
    <property type="term" value="F:NADP binding"/>
    <property type="evidence" value="ECO:0007669"/>
    <property type="project" value="InterPro"/>
</dbReference>
<dbReference type="PANTHER" id="PTHR48069:SF3">
    <property type="entry name" value="DIHYDROFOLATE REDUCTASE"/>
    <property type="match status" value="1"/>
</dbReference>
<keyword evidence="4 7" id="KW-0554">One-carbon metabolism</keyword>
<dbReference type="STRING" id="1834181.A5880_001170"/>
<dbReference type="InterPro" id="IPR001796">
    <property type="entry name" value="DHFR_dom"/>
</dbReference>
<dbReference type="PROSITE" id="PS51330">
    <property type="entry name" value="DHFR_2"/>
    <property type="match status" value="1"/>
</dbReference>
<reference evidence="9 11" key="2">
    <citation type="submission" date="2018-07" db="EMBL/GenBank/DDBJ databases">
        <title>The Genome Sequence of Enterococcus sp. DIV0659b.</title>
        <authorList>
            <consortium name="The Broad Institute Genomics Platform"/>
            <consortium name="The Broad Institute Genomic Center for Infectious Diseases"/>
            <person name="Earl A."/>
            <person name="Manson A."/>
            <person name="Schwartman J."/>
            <person name="Gilmore M."/>
            <person name="Abouelleil A."/>
            <person name="Cao P."/>
            <person name="Chapman S."/>
            <person name="Cusick C."/>
            <person name="Shea T."/>
            <person name="Young S."/>
            <person name="Neafsey D."/>
            <person name="Nusbaum C."/>
            <person name="Birren B."/>
        </authorList>
    </citation>
    <scope>NUCLEOTIDE SEQUENCE [LARGE SCALE GENOMIC DNA]</scope>
    <source>
        <strain evidence="9 11">4G2_DIV0659</strain>
    </source>
</reference>
<dbReference type="InterPro" id="IPR012259">
    <property type="entry name" value="DHFR"/>
</dbReference>
<gene>
    <name evidence="9" type="ORF">A5880_000076</name>
    <name evidence="10" type="ORF">A5880_001170</name>
</gene>
<keyword evidence="11" id="KW-1185">Reference proteome</keyword>
<comment type="caution">
    <text evidence="10">The sequence shown here is derived from an EMBL/GenBank/DDBJ whole genome shotgun (WGS) entry which is preliminary data.</text>
</comment>
<dbReference type="EC" id="1.5.1.3" evidence="3 7"/>
<dbReference type="AlphaFoldDB" id="A0A242CJS2"/>
<evidence type="ECO:0000313" key="10">
    <source>
        <dbReference type="EMBL" id="OTO10486.1"/>
    </source>
</evidence>
<evidence type="ECO:0000259" key="8">
    <source>
        <dbReference type="PROSITE" id="PS51330"/>
    </source>
</evidence>
<comment type="function">
    <text evidence="7">Key enzyme in folate metabolism. Catalyzes an essential reaction for de novo glycine and purine synthesis, and for DNA precursor synthesis.</text>
</comment>
<reference evidence="10" key="1">
    <citation type="submission" date="2017-05" db="EMBL/GenBank/DDBJ databases">
        <title>The Genome Sequence of Enterococcus sp. 4G2_DIV0659.</title>
        <authorList>
            <consortium name="The Broad Institute Genomics Platform"/>
            <consortium name="The Broad Institute Genomic Center for Infectious Diseases"/>
            <person name="Earl A."/>
            <person name="Manson A."/>
            <person name="Schwartman J."/>
            <person name="Gilmore M."/>
            <person name="Abouelleil A."/>
            <person name="Cao P."/>
            <person name="Chapman S."/>
            <person name="Cusick C."/>
            <person name="Shea T."/>
            <person name="Young S."/>
            <person name="Neafsey D."/>
            <person name="Nusbaum C."/>
            <person name="Birren B."/>
        </authorList>
    </citation>
    <scope>NUCLEOTIDE SEQUENCE [LARGE SCALE GENOMIC DNA]</scope>
    <source>
        <strain evidence="10">4G2_DIV0659</strain>
    </source>
</reference>
<dbReference type="GO" id="GO:0006730">
    <property type="term" value="P:one-carbon metabolic process"/>
    <property type="evidence" value="ECO:0007669"/>
    <property type="project" value="UniProtKB-KW"/>
</dbReference>
<dbReference type="EMBL" id="NGLE02000001">
    <property type="protein sequence ID" value="MEI5992554.1"/>
    <property type="molecule type" value="Genomic_DNA"/>
</dbReference>
<evidence type="ECO:0000313" key="9">
    <source>
        <dbReference type="EMBL" id="MEI5992554.1"/>
    </source>
</evidence>
<comment type="catalytic activity">
    <reaction evidence="7">
        <text>(6S)-5,6,7,8-tetrahydrofolate + NADP(+) = 7,8-dihydrofolate + NADPH + H(+)</text>
        <dbReference type="Rhea" id="RHEA:15009"/>
        <dbReference type="ChEBI" id="CHEBI:15378"/>
        <dbReference type="ChEBI" id="CHEBI:57451"/>
        <dbReference type="ChEBI" id="CHEBI:57453"/>
        <dbReference type="ChEBI" id="CHEBI:57783"/>
        <dbReference type="ChEBI" id="CHEBI:58349"/>
        <dbReference type="EC" id="1.5.1.3"/>
    </reaction>
</comment>
<organism evidence="10">
    <name type="scientific">Candidatus Enterococcus mansonii</name>
    <dbReference type="NCBI Taxonomy" id="1834181"/>
    <lineage>
        <taxon>Bacteria</taxon>
        <taxon>Bacillati</taxon>
        <taxon>Bacillota</taxon>
        <taxon>Bacilli</taxon>
        <taxon>Lactobacillales</taxon>
        <taxon>Enterococcaceae</taxon>
        <taxon>Enterococcus</taxon>
    </lineage>
</organism>
<dbReference type="CDD" id="cd00209">
    <property type="entry name" value="DHFR"/>
    <property type="match status" value="1"/>
</dbReference>